<evidence type="ECO:0000313" key="3">
    <source>
        <dbReference type="EMBL" id="ORY88463.1"/>
    </source>
</evidence>
<keyword evidence="4" id="KW-1185">Reference proteome</keyword>
<feature type="signal peptide" evidence="2">
    <location>
        <begin position="1"/>
        <end position="17"/>
    </location>
</feature>
<reference evidence="3 4" key="1">
    <citation type="submission" date="2016-07" db="EMBL/GenBank/DDBJ databases">
        <title>Pervasive Adenine N6-methylation of Active Genes in Fungi.</title>
        <authorList>
            <consortium name="DOE Joint Genome Institute"/>
            <person name="Mondo S.J."/>
            <person name="Dannebaum R.O."/>
            <person name="Kuo R.C."/>
            <person name="Labutti K."/>
            <person name="Haridas S."/>
            <person name="Kuo A."/>
            <person name="Salamov A."/>
            <person name="Ahrendt S.R."/>
            <person name="Lipzen A."/>
            <person name="Sullivan W."/>
            <person name="Andreopoulos W.B."/>
            <person name="Clum A."/>
            <person name="Lindquist E."/>
            <person name="Daum C."/>
            <person name="Ramamoorthy G.K."/>
            <person name="Gryganskyi A."/>
            <person name="Culley D."/>
            <person name="Magnuson J.K."/>
            <person name="James T.Y."/>
            <person name="O'Malley M.A."/>
            <person name="Stajich J.E."/>
            <person name="Spatafora J.W."/>
            <person name="Visel A."/>
            <person name="Grigoriev I.V."/>
        </authorList>
    </citation>
    <scope>NUCLEOTIDE SEQUENCE [LARGE SCALE GENOMIC DNA]</scope>
    <source>
        <strain evidence="3 4">62-1032</strain>
    </source>
</reference>
<evidence type="ECO:0000256" key="1">
    <source>
        <dbReference type="SAM" id="MobiDB-lite"/>
    </source>
</evidence>
<proteinExistence type="predicted"/>
<comment type="caution">
    <text evidence="3">The sequence shown here is derived from an EMBL/GenBank/DDBJ whole genome shotgun (WGS) entry which is preliminary data.</text>
</comment>
<dbReference type="InParanoid" id="A0A1Y2FYQ1"/>
<dbReference type="Proteomes" id="UP000193467">
    <property type="component" value="Unassembled WGS sequence"/>
</dbReference>
<organism evidence="3 4">
    <name type="scientific">Leucosporidium creatinivorum</name>
    <dbReference type="NCBI Taxonomy" id="106004"/>
    <lineage>
        <taxon>Eukaryota</taxon>
        <taxon>Fungi</taxon>
        <taxon>Dikarya</taxon>
        <taxon>Basidiomycota</taxon>
        <taxon>Pucciniomycotina</taxon>
        <taxon>Microbotryomycetes</taxon>
        <taxon>Leucosporidiales</taxon>
        <taxon>Leucosporidium</taxon>
    </lineage>
</organism>
<sequence>MKIQLLAILPLVTYTLAKPHGLVRRAVGDPCTQDSECDAGVVCSATSTSGGSTVCADADVVDGGACQTGSQCASTSCSAGFCDVTGGGGGGLANDNDPCTLSSECSSAFCAGSTQTCQQPSSVTGLEFGSHCFDSSNCLTNSECGCPGGPGTCNADETQCLRLAAGVACTEDIVCADYYCLSGTCADKTTLVNDGDHCILPSNCPAAVAPSTSPSTCQCPPGEPSCTGTDKNVCLPPAGGSTTKTATGDACTDSTSCFSGICDTGSGTCSPLLSGADIGGECSADADCLGWSDNENLSSSYCQTGESPPTCKPSEVTATGKNCAGASQHCFSGLDRCVDRDGSKVCDPPTTLGQSGDYCSADADCEANHKCSGVITNALSASRGITPGQCVTDGSTTVIVATGGDCDGTTKVCYSGKDQCSSSKCLPPKTLKGPGEACSATEDCATPTTGTVSCDGLTDTVGSGVCKVSSDSTGGDVTETITTTLQVTTTINGVVTVQPQTVTLTQRVSGGSNGGGTDTTRSASPVSRTASATSRPSSAGSRSLGEVGVAVGAVGIAMVLVIL</sequence>
<gene>
    <name evidence="3" type="ORF">BCR35DRAFT_350980</name>
</gene>
<feature type="chain" id="PRO_5012033703" evidence="2">
    <location>
        <begin position="18"/>
        <end position="563"/>
    </location>
</feature>
<feature type="region of interest" description="Disordered" evidence="1">
    <location>
        <begin position="506"/>
        <end position="544"/>
    </location>
</feature>
<dbReference type="EMBL" id="MCGR01000010">
    <property type="protein sequence ID" value="ORY88463.1"/>
    <property type="molecule type" value="Genomic_DNA"/>
</dbReference>
<dbReference type="AlphaFoldDB" id="A0A1Y2FYQ1"/>
<feature type="compositionally biased region" description="Low complexity" evidence="1">
    <location>
        <begin position="518"/>
        <end position="544"/>
    </location>
</feature>
<name>A0A1Y2FYQ1_9BASI</name>
<evidence type="ECO:0000313" key="4">
    <source>
        <dbReference type="Proteomes" id="UP000193467"/>
    </source>
</evidence>
<accession>A0A1Y2FYQ1</accession>
<keyword evidence="2" id="KW-0732">Signal</keyword>
<protein>
    <submittedName>
        <fullName evidence="3">Uncharacterized protein</fullName>
    </submittedName>
</protein>
<evidence type="ECO:0000256" key="2">
    <source>
        <dbReference type="SAM" id="SignalP"/>
    </source>
</evidence>